<dbReference type="SUPFAM" id="SSF49503">
    <property type="entry name" value="Cupredoxins"/>
    <property type="match status" value="3"/>
</dbReference>
<evidence type="ECO:0000256" key="1">
    <source>
        <dbReference type="ARBA" id="ARBA00022723"/>
    </source>
</evidence>
<reference evidence="9" key="1">
    <citation type="submission" date="2016-10" db="EMBL/GenBank/DDBJ databases">
        <authorList>
            <person name="Varghese N."/>
            <person name="Submissions S."/>
        </authorList>
    </citation>
    <scope>NUCLEOTIDE SEQUENCE [LARGE SCALE GENOMIC DNA]</scope>
    <source>
        <strain evidence="9">DSM 46136</strain>
    </source>
</reference>
<evidence type="ECO:0000256" key="2">
    <source>
        <dbReference type="ARBA" id="ARBA00023002"/>
    </source>
</evidence>
<organism evidence="8 9">
    <name type="scientific">Geodermatophilus amargosae</name>
    <dbReference type="NCBI Taxonomy" id="1296565"/>
    <lineage>
        <taxon>Bacteria</taxon>
        <taxon>Bacillati</taxon>
        <taxon>Actinomycetota</taxon>
        <taxon>Actinomycetes</taxon>
        <taxon>Geodermatophilales</taxon>
        <taxon>Geodermatophilaceae</taxon>
        <taxon>Geodermatophilus</taxon>
    </lineage>
</organism>
<sequence>MDTFFPTDLTGLPEALRPEVLELADGEELRLRPAPVAKRIGDSTVRMLAYNGSIPGPTLKVRQGSEIVVHVANGTDLDTTVHWHGLRLENRFDGVPHETQAPIPPGGEFTYRIQFPDPGLYWYHPHVREDVTQELGLYGSILVTPTEPDYWPPVHRDLVLTLDDLLLEDGTIAPFSRTETNYAAMGRYGNLMLTGGETDPTSTVRTGEVVRLWLTDTANSRVFRVGVPGARMKLVGGDSGRMEHEEFVDDVVLGPSERAVVDVLFDRAGAFVLEHRTPDRSYRLAAFTVTGEVAEPPLAPQFEVLRTAPELAAERERLQAWVDAPPDKVLAIVAEMDDPGASAAAGPVTYACPMHPEVVSDQPGRCPECGMKLMVTAPAGAVGHDMTHDDDDMGHDRGHGAAAPEVSASDHDAAHVHAHPHGSATADGIEWEDEMAEMNRATTTETMRWEFRDRTAGHDGPPVGWRFTVGQRVKIRLVNEMDSDHPMHHPFHVHGAGRFLVLARDEVPEPDLVWKDTVLVRTGQTVDLLLDVTNPGLWMAHCHIAEHMHAGMMFSFTVDRGATP</sequence>
<feature type="domain" description="Heavy metal binding" evidence="7">
    <location>
        <begin position="350"/>
        <end position="374"/>
    </location>
</feature>
<dbReference type="GO" id="GO:0016491">
    <property type="term" value="F:oxidoreductase activity"/>
    <property type="evidence" value="ECO:0007669"/>
    <property type="project" value="UniProtKB-KW"/>
</dbReference>
<dbReference type="Pfam" id="PF07732">
    <property type="entry name" value="Cu-oxidase_3"/>
    <property type="match status" value="1"/>
</dbReference>
<feature type="region of interest" description="Disordered" evidence="4">
    <location>
        <begin position="385"/>
        <end position="406"/>
    </location>
</feature>
<name>A0A1I7CNL2_9ACTN</name>
<dbReference type="Pfam" id="PF19335">
    <property type="entry name" value="HMBD"/>
    <property type="match status" value="1"/>
</dbReference>
<dbReference type="InterPro" id="IPR045800">
    <property type="entry name" value="HMBD"/>
</dbReference>
<evidence type="ECO:0000256" key="3">
    <source>
        <dbReference type="ARBA" id="ARBA00023008"/>
    </source>
</evidence>
<evidence type="ECO:0000313" key="9">
    <source>
        <dbReference type="Proteomes" id="UP000199546"/>
    </source>
</evidence>
<dbReference type="CDD" id="cd13861">
    <property type="entry name" value="CuRO_1_CumA_like"/>
    <property type="match status" value="1"/>
</dbReference>
<dbReference type="InterPro" id="IPR045087">
    <property type="entry name" value="Cu-oxidase_fam"/>
</dbReference>
<dbReference type="PROSITE" id="PS00080">
    <property type="entry name" value="MULTICOPPER_OXIDASE2"/>
    <property type="match status" value="1"/>
</dbReference>
<evidence type="ECO:0000259" key="6">
    <source>
        <dbReference type="Pfam" id="PF07732"/>
    </source>
</evidence>
<dbReference type="Gene3D" id="2.60.40.420">
    <property type="entry name" value="Cupredoxins - blue copper proteins"/>
    <property type="match status" value="3"/>
</dbReference>
<keyword evidence="3" id="KW-0186">Copper</keyword>
<dbReference type="InterPro" id="IPR011706">
    <property type="entry name" value="Cu-oxidase_C"/>
</dbReference>
<dbReference type="InterPro" id="IPR011707">
    <property type="entry name" value="Cu-oxidase-like_N"/>
</dbReference>
<dbReference type="PANTHER" id="PTHR11709:SF394">
    <property type="entry name" value="FI03373P-RELATED"/>
    <property type="match status" value="1"/>
</dbReference>
<dbReference type="RefSeq" id="WP_093583338.1">
    <property type="nucleotide sequence ID" value="NZ_FPBA01000024.1"/>
</dbReference>
<dbReference type="EMBL" id="FPBA01000024">
    <property type="protein sequence ID" value="SFU00939.1"/>
    <property type="molecule type" value="Genomic_DNA"/>
</dbReference>
<dbReference type="InterPro" id="IPR002355">
    <property type="entry name" value="Cu_oxidase_Cu_BS"/>
</dbReference>
<keyword evidence="9" id="KW-1185">Reference proteome</keyword>
<evidence type="ECO:0000313" key="8">
    <source>
        <dbReference type="EMBL" id="SFU00939.1"/>
    </source>
</evidence>
<dbReference type="Proteomes" id="UP000199546">
    <property type="component" value="Unassembled WGS sequence"/>
</dbReference>
<keyword evidence="2" id="KW-0560">Oxidoreductase</keyword>
<dbReference type="InterPro" id="IPR008972">
    <property type="entry name" value="Cupredoxin"/>
</dbReference>
<feature type="domain" description="Plastocyanin-like" evidence="6">
    <location>
        <begin position="42"/>
        <end position="146"/>
    </location>
</feature>
<dbReference type="STRING" id="1296565.SAMN05660657_04679"/>
<dbReference type="OrthoDB" id="345021at2"/>
<evidence type="ECO:0000259" key="5">
    <source>
        <dbReference type="Pfam" id="PF07731"/>
    </source>
</evidence>
<dbReference type="PANTHER" id="PTHR11709">
    <property type="entry name" value="MULTI-COPPER OXIDASE"/>
    <property type="match status" value="1"/>
</dbReference>
<accession>A0A1I7CNL2</accession>
<dbReference type="GO" id="GO:0005507">
    <property type="term" value="F:copper ion binding"/>
    <property type="evidence" value="ECO:0007669"/>
    <property type="project" value="InterPro"/>
</dbReference>
<protein>
    <submittedName>
        <fullName evidence="8">Multicopper oxidase</fullName>
    </submittedName>
</protein>
<keyword evidence="1" id="KW-0479">Metal-binding</keyword>
<dbReference type="Pfam" id="PF07731">
    <property type="entry name" value="Cu-oxidase_2"/>
    <property type="match status" value="1"/>
</dbReference>
<evidence type="ECO:0000259" key="7">
    <source>
        <dbReference type="Pfam" id="PF19335"/>
    </source>
</evidence>
<dbReference type="CDD" id="cd04207">
    <property type="entry name" value="CuRO_3_LCC_like"/>
    <property type="match status" value="1"/>
</dbReference>
<evidence type="ECO:0000256" key="4">
    <source>
        <dbReference type="SAM" id="MobiDB-lite"/>
    </source>
</evidence>
<gene>
    <name evidence="8" type="ORF">SAMN05660657_04679</name>
</gene>
<dbReference type="AlphaFoldDB" id="A0A1I7CNL2"/>
<proteinExistence type="predicted"/>
<feature type="domain" description="Plastocyanin-like" evidence="5">
    <location>
        <begin position="446"/>
        <end position="560"/>
    </location>
</feature>